<dbReference type="PANTHER" id="PTHR43297">
    <property type="entry name" value="OLIGOPEPTIDE TRANSPORT ATP-BINDING PROTEIN APPD"/>
    <property type="match status" value="1"/>
</dbReference>
<dbReference type="SMART" id="SM00382">
    <property type="entry name" value="AAA"/>
    <property type="match status" value="2"/>
</dbReference>
<accession>A0A1G7Z443</accession>
<keyword evidence="7" id="KW-0472">Membrane</keyword>
<keyword evidence="6 9" id="KW-0067">ATP-binding</keyword>
<dbReference type="InterPro" id="IPR003439">
    <property type="entry name" value="ABC_transporter-like_ATP-bd"/>
</dbReference>
<dbReference type="EMBL" id="FNCN01000010">
    <property type="protein sequence ID" value="SDH03542.1"/>
    <property type="molecule type" value="Genomic_DNA"/>
</dbReference>
<dbReference type="STRING" id="504805.SAMN05421505_110188"/>
<dbReference type="GO" id="GO:0005886">
    <property type="term" value="C:plasma membrane"/>
    <property type="evidence" value="ECO:0007669"/>
    <property type="project" value="UniProtKB-SubCell"/>
</dbReference>
<organism evidence="9 10">
    <name type="scientific">Sinosporangium album</name>
    <dbReference type="NCBI Taxonomy" id="504805"/>
    <lineage>
        <taxon>Bacteria</taxon>
        <taxon>Bacillati</taxon>
        <taxon>Actinomycetota</taxon>
        <taxon>Actinomycetes</taxon>
        <taxon>Streptosporangiales</taxon>
        <taxon>Streptosporangiaceae</taxon>
        <taxon>Sinosporangium</taxon>
    </lineage>
</organism>
<dbReference type="GO" id="GO:0016887">
    <property type="term" value="F:ATP hydrolysis activity"/>
    <property type="evidence" value="ECO:0007669"/>
    <property type="project" value="InterPro"/>
</dbReference>
<dbReference type="Gene3D" id="3.40.50.300">
    <property type="entry name" value="P-loop containing nucleotide triphosphate hydrolases"/>
    <property type="match status" value="2"/>
</dbReference>
<comment type="similarity">
    <text evidence="2">Belongs to the ABC transporter superfamily.</text>
</comment>
<evidence type="ECO:0000256" key="3">
    <source>
        <dbReference type="ARBA" id="ARBA00022448"/>
    </source>
</evidence>
<dbReference type="GO" id="GO:0005524">
    <property type="term" value="F:ATP binding"/>
    <property type="evidence" value="ECO:0007669"/>
    <property type="project" value="UniProtKB-KW"/>
</dbReference>
<name>A0A1G7Z443_9ACTN</name>
<dbReference type="PROSITE" id="PS50893">
    <property type="entry name" value="ABC_TRANSPORTER_2"/>
    <property type="match status" value="2"/>
</dbReference>
<evidence type="ECO:0000256" key="5">
    <source>
        <dbReference type="ARBA" id="ARBA00022741"/>
    </source>
</evidence>
<evidence type="ECO:0000256" key="7">
    <source>
        <dbReference type="ARBA" id="ARBA00023136"/>
    </source>
</evidence>
<evidence type="ECO:0000256" key="4">
    <source>
        <dbReference type="ARBA" id="ARBA00022475"/>
    </source>
</evidence>
<dbReference type="InterPro" id="IPR027417">
    <property type="entry name" value="P-loop_NTPase"/>
</dbReference>
<feature type="domain" description="ABC transporter" evidence="8">
    <location>
        <begin position="6"/>
        <end position="245"/>
    </location>
</feature>
<evidence type="ECO:0000256" key="1">
    <source>
        <dbReference type="ARBA" id="ARBA00004202"/>
    </source>
</evidence>
<feature type="domain" description="ABC transporter" evidence="8">
    <location>
        <begin position="273"/>
        <end position="507"/>
    </location>
</feature>
<protein>
    <submittedName>
        <fullName evidence="9">Peptide/nickel transport system ATP-binding protein</fullName>
    </submittedName>
</protein>
<keyword evidence="4" id="KW-1003">Cell membrane</keyword>
<evidence type="ECO:0000259" key="8">
    <source>
        <dbReference type="PROSITE" id="PS50893"/>
    </source>
</evidence>
<keyword evidence="10" id="KW-1185">Reference proteome</keyword>
<reference evidence="9 10" key="1">
    <citation type="submission" date="2016-10" db="EMBL/GenBank/DDBJ databases">
        <authorList>
            <person name="de Groot N.N."/>
        </authorList>
    </citation>
    <scope>NUCLEOTIDE SEQUENCE [LARGE SCALE GENOMIC DNA]</scope>
    <source>
        <strain evidence="9 10">CPCC 201354</strain>
    </source>
</reference>
<sequence length="508" mass="53281">MTARALTVEDLHVCYPDGRHAVRGVAFTVDHGETLALVGESGCGKTSVAHSLLGLLPQGTLCTGSARVGGVEVVGASPGELRHIRGRAVGYVPQDPFVAFDPLRTVGHHVAEAWRVHGPGPGRAAVAEAVAAMGIPGAGARLRQRPHQWSGGMLQRAAIAAGVVHRPHLTVADEPTSALDADLAASVLRSLRAAGESLLLISHDLPLVARHADRVAVMCEGRIVEIGAAADVLANPSHPYTRELVASATHSPAAAAVLAGERTATPGRASAVLAARGVSRTYALGRRRVRAVDGVDLAVRPGEIIGVYGRSGSGKSSLLRMLAAVDPPDGGEVLLDGRPAWSRRYGTARRQKLRPGYVMPIFQDPFTALDVRWPIWRSITEPLTLSGSSRLFRAGRPSRAERRAIAAERLRAVGLDGVDIDATPTELSIGQCQRVAVVRALAAEPAVVVADEPTSALDAVSALGVVRLLRECADAGTALVVVSHDERVLRALAGRVFRMAQGRLSEAT</sequence>
<keyword evidence="3" id="KW-0813">Transport</keyword>
<evidence type="ECO:0000313" key="9">
    <source>
        <dbReference type="EMBL" id="SDH03542.1"/>
    </source>
</evidence>
<dbReference type="OrthoDB" id="2986442at2"/>
<gene>
    <name evidence="9" type="ORF">SAMN05421505_110188</name>
</gene>
<dbReference type="InterPro" id="IPR050388">
    <property type="entry name" value="ABC_Ni/Peptide_Import"/>
</dbReference>
<dbReference type="PANTHER" id="PTHR43297:SF2">
    <property type="entry name" value="DIPEPTIDE TRANSPORT ATP-BINDING PROTEIN DPPD"/>
    <property type="match status" value="1"/>
</dbReference>
<dbReference type="Pfam" id="PF00005">
    <property type="entry name" value="ABC_tran"/>
    <property type="match status" value="2"/>
</dbReference>
<keyword evidence="5" id="KW-0547">Nucleotide-binding</keyword>
<dbReference type="AlphaFoldDB" id="A0A1G7Z443"/>
<dbReference type="SUPFAM" id="SSF52540">
    <property type="entry name" value="P-loop containing nucleoside triphosphate hydrolases"/>
    <property type="match status" value="2"/>
</dbReference>
<dbReference type="CDD" id="cd03257">
    <property type="entry name" value="ABC_NikE_OppD_transporters"/>
    <property type="match status" value="2"/>
</dbReference>
<evidence type="ECO:0000256" key="2">
    <source>
        <dbReference type="ARBA" id="ARBA00005417"/>
    </source>
</evidence>
<proteinExistence type="inferred from homology"/>
<dbReference type="RefSeq" id="WP_093170722.1">
    <property type="nucleotide sequence ID" value="NZ_FNCN01000010.1"/>
</dbReference>
<dbReference type="Proteomes" id="UP000198923">
    <property type="component" value="Unassembled WGS sequence"/>
</dbReference>
<evidence type="ECO:0000256" key="6">
    <source>
        <dbReference type="ARBA" id="ARBA00022840"/>
    </source>
</evidence>
<dbReference type="InterPro" id="IPR003593">
    <property type="entry name" value="AAA+_ATPase"/>
</dbReference>
<evidence type="ECO:0000313" key="10">
    <source>
        <dbReference type="Proteomes" id="UP000198923"/>
    </source>
</evidence>
<comment type="subcellular location">
    <subcellularLocation>
        <location evidence="1">Cell membrane</location>
        <topology evidence="1">Peripheral membrane protein</topology>
    </subcellularLocation>
</comment>